<keyword evidence="3" id="KW-0378">Hydrolase</keyword>
<evidence type="ECO:0000259" key="6">
    <source>
        <dbReference type="SMART" id="SM00226"/>
    </source>
</evidence>
<feature type="active site" description="Proton donor" evidence="5">
    <location>
        <position position="125"/>
    </location>
</feature>
<gene>
    <name evidence="7" type="ORF">GTC17253_14510</name>
</gene>
<dbReference type="Pfam" id="PF01451">
    <property type="entry name" value="LMWPc"/>
    <property type="match status" value="1"/>
</dbReference>
<dbReference type="PANTHER" id="PTHR11717:SF7">
    <property type="entry name" value="LOW MOLECULAR WEIGHT PHOSPHOTYROSINE PROTEIN PHOSPHATASE"/>
    <property type="match status" value="1"/>
</dbReference>
<dbReference type="FunFam" id="3.40.50.2300:FF:000113">
    <property type="entry name" value="Low molecular weight protein-tyrosine-phosphatase"/>
    <property type="match status" value="1"/>
</dbReference>
<dbReference type="Gene3D" id="3.40.50.2300">
    <property type="match status" value="1"/>
</dbReference>
<dbReference type="PRINTS" id="PR00719">
    <property type="entry name" value="LMWPTPASE"/>
</dbReference>
<proteinExistence type="inferred from homology"/>
<comment type="similarity">
    <text evidence="1">Belongs to the low molecular weight phosphotyrosine protein phosphatase family.</text>
</comment>
<dbReference type="AlphaFoldDB" id="A0AB33IPG5"/>
<evidence type="ECO:0000256" key="3">
    <source>
        <dbReference type="ARBA" id="ARBA00022801"/>
    </source>
</evidence>
<dbReference type="InterPro" id="IPR036196">
    <property type="entry name" value="Ptyr_pPase_sf"/>
</dbReference>
<feature type="active site" evidence="5">
    <location>
        <position position="14"/>
    </location>
</feature>
<dbReference type="InterPro" id="IPR023485">
    <property type="entry name" value="Ptyr_pPase"/>
</dbReference>
<dbReference type="InterPro" id="IPR050438">
    <property type="entry name" value="LMW_PTPase"/>
</dbReference>
<sequence>MKKILFICLGNICRSPAADGVMKHLVKEAGREKEILIDSAGIGDWHIGQLPDARMRQTGANRGYQFDHHARQFQTTDFSQFDHIYVMDNENYRIITQMARTDAERNKVKRLADYLQEHRSETIPDPYYGTMADFDHALDLIEDACTHLLEEL</sequence>
<feature type="active site" description="Nucleophile" evidence="5">
    <location>
        <position position="8"/>
    </location>
</feature>
<feature type="domain" description="Phosphotyrosine protein phosphatase I" evidence="6">
    <location>
        <begin position="2"/>
        <end position="151"/>
    </location>
</feature>
<accession>A0AB33IPG5</accession>
<keyword evidence="4" id="KW-0904">Protein phosphatase</keyword>
<evidence type="ECO:0000256" key="1">
    <source>
        <dbReference type="ARBA" id="ARBA00011063"/>
    </source>
</evidence>
<name>A0AB33IPG5_9BACT</name>
<dbReference type="GO" id="GO:0004725">
    <property type="term" value="F:protein tyrosine phosphatase activity"/>
    <property type="evidence" value="ECO:0007669"/>
    <property type="project" value="UniProtKB-EC"/>
</dbReference>
<evidence type="ECO:0000256" key="2">
    <source>
        <dbReference type="ARBA" id="ARBA00013064"/>
    </source>
</evidence>
<dbReference type="InterPro" id="IPR017867">
    <property type="entry name" value="Tyr_phospatase_low_mol_wt"/>
</dbReference>
<evidence type="ECO:0000256" key="5">
    <source>
        <dbReference type="PIRSR" id="PIRSR617867-1"/>
    </source>
</evidence>
<dbReference type="EMBL" id="AP035785">
    <property type="protein sequence ID" value="BFO71485.1"/>
    <property type="molecule type" value="Genomic_DNA"/>
</dbReference>
<dbReference type="PANTHER" id="PTHR11717">
    <property type="entry name" value="LOW MOLECULAR WEIGHT PROTEIN TYROSINE PHOSPHATASE"/>
    <property type="match status" value="1"/>
</dbReference>
<evidence type="ECO:0000313" key="7">
    <source>
        <dbReference type="EMBL" id="BFO71485.1"/>
    </source>
</evidence>
<dbReference type="CDD" id="cd16343">
    <property type="entry name" value="LMWPTP"/>
    <property type="match status" value="1"/>
</dbReference>
<protein>
    <recommendedName>
        <fullName evidence="2">protein-tyrosine-phosphatase</fullName>
        <ecNumber evidence="2">3.1.3.48</ecNumber>
    </recommendedName>
</protein>
<dbReference type="SUPFAM" id="SSF52788">
    <property type="entry name" value="Phosphotyrosine protein phosphatases I"/>
    <property type="match status" value="1"/>
</dbReference>
<dbReference type="SMART" id="SM00226">
    <property type="entry name" value="LMWPc"/>
    <property type="match status" value="1"/>
</dbReference>
<reference evidence="7" key="1">
    <citation type="submission" date="2024-07" db="EMBL/GenBank/DDBJ databases">
        <title>Complete genome sequence of Prevotella sp. YM-2024 GTC17253.</title>
        <authorList>
            <person name="Hayashi M."/>
            <person name="Muto Y."/>
            <person name="Tanaka K."/>
            <person name="Niwa H."/>
        </authorList>
    </citation>
    <scope>NUCLEOTIDE SEQUENCE</scope>
    <source>
        <strain evidence="7">GTC17253</strain>
    </source>
</reference>
<organism evidence="7">
    <name type="scientific">Prevotella sp. GTC17253</name>
    <dbReference type="NCBI Taxonomy" id="3236793"/>
    <lineage>
        <taxon>Bacteria</taxon>
        <taxon>Pseudomonadati</taxon>
        <taxon>Bacteroidota</taxon>
        <taxon>Bacteroidia</taxon>
        <taxon>Bacteroidales</taxon>
        <taxon>Prevotellaceae</taxon>
        <taxon>Prevotella</taxon>
    </lineage>
</organism>
<dbReference type="EC" id="3.1.3.48" evidence="2"/>
<evidence type="ECO:0000256" key="4">
    <source>
        <dbReference type="ARBA" id="ARBA00022912"/>
    </source>
</evidence>